<dbReference type="AlphaFoldDB" id="A0A5N5DEK4"/>
<dbReference type="InterPro" id="IPR015915">
    <property type="entry name" value="Kelch-typ_b-propeller"/>
</dbReference>
<dbReference type="Gene3D" id="2.120.10.80">
    <property type="entry name" value="Kelch-type beta propeller"/>
    <property type="match status" value="1"/>
</dbReference>
<evidence type="ECO:0000256" key="1">
    <source>
        <dbReference type="ARBA" id="ARBA00022441"/>
    </source>
</evidence>
<keyword evidence="4" id="KW-1185">Reference proteome</keyword>
<dbReference type="Proteomes" id="UP000325902">
    <property type="component" value="Unassembled WGS sequence"/>
</dbReference>
<evidence type="ECO:0000313" key="4">
    <source>
        <dbReference type="Proteomes" id="UP000325902"/>
    </source>
</evidence>
<accession>A0A5N5DEK4</accession>
<evidence type="ECO:0008006" key="5">
    <source>
        <dbReference type="Google" id="ProtNLM"/>
    </source>
</evidence>
<dbReference type="SUPFAM" id="SSF50965">
    <property type="entry name" value="Galactose oxidase, central domain"/>
    <property type="match status" value="1"/>
</dbReference>
<keyword evidence="2" id="KW-0677">Repeat</keyword>
<name>A0A5N5DEK4_9PEZI</name>
<reference evidence="3 4" key="1">
    <citation type="journal article" date="2019" name="Sci. Rep.">
        <title>A multi-omics analysis of the grapevine pathogen Lasiodiplodia theobromae reveals that temperature affects the expression of virulence- and pathogenicity-related genes.</title>
        <authorList>
            <person name="Felix C."/>
            <person name="Meneses R."/>
            <person name="Goncalves M.F.M."/>
            <person name="Tilleman L."/>
            <person name="Duarte A.S."/>
            <person name="Jorrin-Novo J.V."/>
            <person name="Van de Peer Y."/>
            <person name="Deforce D."/>
            <person name="Van Nieuwerburgh F."/>
            <person name="Esteves A.C."/>
            <person name="Alves A."/>
        </authorList>
    </citation>
    <scope>NUCLEOTIDE SEQUENCE [LARGE SCALE GENOMIC DNA]</scope>
    <source>
        <strain evidence="3 4">LA-SOL3</strain>
    </source>
</reference>
<dbReference type="EMBL" id="VCHE01000033">
    <property type="protein sequence ID" value="KAB2575404.1"/>
    <property type="molecule type" value="Genomic_DNA"/>
</dbReference>
<dbReference type="OrthoDB" id="10251809at2759"/>
<dbReference type="PANTHER" id="PTHR46093:SF18">
    <property type="entry name" value="FIBRONECTIN TYPE-III DOMAIN-CONTAINING PROTEIN"/>
    <property type="match status" value="1"/>
</dbReference>
<gene>
    <name evidence="3" type="ORF">DBV05_g5947</name>
</gene>
<evidence type="ECO:0000256" key="2">
    <source>
        <dbReference type="ARBA" id="ARBA00022737"/>
    </source>
</evidence>
<protein>
    <recommendedName>
        <fullName evidence="5">Kelch repeat-containing protein</fullName>
    </recommendedName>
</protein>
<dbReference type="PANTHER" id="PTHR46093">
    <property type="entry name" value="ACYL-COA-BINDING DOMAIN-CONTAINING PROTEIN 5"/>
    <property type="match status" value="1"/>
</dbReference>
<comment type="caution">
    <text evidence="3">The sequence shown here is derived from an EMBL/GenBank/DDBJ whole genome shotgun (WGS) entry which is preliminary data.</text>
</comment>
<dbReference type="InterPro" id="IPR011043">
    <property type="entry name" value="Gal_Oxase/kelch_b-propeller"/>
</dbReference>
<organism evidence="3 4">
    <name type="scientific">Lasiodiplodia theobromae</name>
    <dbReference type="NCBI Taxonomy" id="45133"/>
    <lineage>
        <taxon>Eukaryota</taxon>
        <taxon>Fungi</taxon>
        <taxon>Dikarya</taxon>
        <taxon>Ascomycota</taxon>
        <taxon>Pezizomycotina</taxon>
        <taxon>Dothideomycetes</taxon>
        <taxon>Dothideomycetes incertae sedis</taxon>
        <taxon>Botryosphaeriales</taxon>
        <taxon>Botryosphaeriaceae</taxon>
        <taxon>Lasiodiplodia</taxon>
    </lineage>
</organism>
<evidence type="ECO:0000313" key="3">
    <source>
        <dbReference type="EMBL" id="KAB2575404.1"/>
    </source>
</evidence>
<sequence length="299" mass="32535">MGLWSFKPDGSGGGTWDVAIKSTDSAFDDITRGYISLFAYGGGKGLMLGGASTSQSSTETEDLGETILSLSGMVEFNMTTKSLTNKTVDRPYFHGKIEEGRMHYVPAFGESGIFVVMGGAPEQFKDESESFSFDTVSIYDPESDEWWDQSTSGNTPDARKGFCLAGVSSDNGTYEIFMYGGYPGTTGSGAVPYDQIFILTLPAFHWIQVDYVAAHPRHEHTCNAVGGSQILTLGGFDSSTTDQSGSNYQSMLDSADPFKQGIAIFNMTSLEFEDHYSASALNTSVYKPSELVQYYYLQK</sequence>
<proteinExistence type="predicted"/>
<keyword evidence="1" id="KW-0880">Kelch repeat</keyword>